<gene>
    <name evidence="1" type="ORF">NCTC10142_00467</name>
</gene>
<name>A0A449AIA7_9BACT</name>
<proteinExistence type="predicted"/>
<dbReference type="Proteomes" id="UP000289506">
    <property type="component" value="Plasmid 13"/>
</dbReference>
<evidence type="ECO:0000313" key="2">
    <source>
        <dbReference type="Proteomes" id="UP000289506"/>
    </source>
</evidence>
<geneLocation type="plasmid" evidence="1 2">
    <name>13</name>
</geneLocation>
<dbReference type="EMBL" id="LR214986">
    <property type="protein sequence ID" value="VEU64709.1"/>
    <property type="molecule type" value="Genomic_DNA"/>
</dbReference>
<keyword evidence="1" id="KW-0614">Plasmid</keyword>
<sequence>MKDKKYENFFVLYEIIEKQKIKNKPKNYYHF</sequence>
<protein>
    <submittedName>
        <fullName evidence="1">Uncharacterized protein</fullName>
    </submittedName>
</protein>
<reference evidence="1 2" key="1">
    <citation type="submission" date="2019-01" db="EMBL/GenBank/DDBJ databases">
        <authorList>
            <consortium name="Pathogen Informatics"/>
        </authorList>
    </citation>
    <scope>NUCLEOTIDE SEQUENCE [LARGE SCALE GENOMIC DNA]</scope>
    <source>
        <strain evidence="1 2">NCTC10142</strain>
        <plasmid evidence="2">13</plasmid>
    </source>
</reference>
<organism evidence="1 2">
    <name type="scientific">Mycoplasmopsis cynos</name>
    <dbReference type="NCBI Taxonomy" id="171284"/>
    <lineage>
        <taxon>Bacteria</taxon>
        <taxon>Bacillati</taxon>
        <taxon>Mycoplasmatota</taxon>
        <taxon>Mycoplasmoidales</taxon>
        <taxon>Metamycoplasmataceae</taxon>
        <taxon>Mycoplasmopsis</taxon>
    </lineage>
</organism>
<dbReference type="AlphaFoldDB" id="A0A449AIA7"/>
<evidence type="ECO:0000313" key="1">
    <source>
        <dbReference type="EMBL" id="VEU64709.1"/>
    </source>
</evidence>
<accession>A0A449AIA7</accession>